<keyword evidence="5" id="KW-1185">Reference proteome</keyword>
<evidence type="ECO:0000313" key="5">
    <source>
        <dbReference type="Proteomes" id="UP000265366"/>
    </source>
</evidence>
<protein>
    <submittedName>
        <fullName evidence="2">Uncharacterized protein</fullName>
    </submittedName>
</protein>
<name>A0A3A1P046_9SPHN</name>
<dbReference type="EMBL" id="QXFM01000141">
    <property type="protein sequence ID" value="RIV80634.1"/>
    <property type="molecule type" value="Genomic_DNA"/>
</dbReference>
<gene>
    <name evidence="4" type="ORF">D2V17_07740</name>
    <name evidence="3" type="ORF">D2V17_15420</name>
    <name evidence="2" type="ORF">D2V17_16765</name>
    <name evidence="1" type="ORF">D2V17_19180</name>
</gene>
<evidence type="ECO:0000313" key="4">
    <source>
        <dbReference type="EMBL" id="RIV88361.1"/>
    </source>
</evidence>
<proteinExistence type="predicted"/>
<dbReference type="EMBL" id="QXFM01000071">
    <property type="protein sequence ID" value="RIV88361.1"/>
    <property type="molecule type" value="Genomic_DNA"/>
</dbReference>
<dbReference type="AlphaFoldDB" id="A0A3A1P046"/>
<organism evidence="2 5">
    <name type="scientific">Aurantiacibacter xanthus</name>
    <dbReference type="NCBI Taxonomy" id="1784712"/>
    <lineage>
        <taxon>Bacteria</taxon>
        <taxon>Pseudomonadati</taxon>
        <taxon>Pseudomonadota</taxon>
        <taxon>Alphaproteobacteria</taxon>
        <taxon>Sphingomonadales</taxon>
        <taxon>Erythrobacteraceae</taxon>
        <taxon>Aurantiacibacter</taxon>
    </lineage>
</organism>
<evidence type="ECO:0000313" key="3">
    <source>
        <dbReference type="EMBL" id="RIV82431.1"/>
    </source>
</evidence>
<reference evidence="2 5" key="1">
    <citation type="submission" date="2018-08" db="EMBL/GenBank/DDBJ databases">
        <title>Erythrobacter zhengii sp.nov., a bacterium isolated from deep-sea sediment.</title>
        <authorList>
            <person name="Fang C."/>
            <person name="Wu Y.-H."/>
            <person name="Sun C."/>
            <person name="Wang H."/>
            <person name="Cheng H."/>
            <person name="Meng F.-X."/>
            <person name="Wang C.-S."/>
            <person name="Xu X.-W."/>
        </authorList>
    </citation>
    <scope>NUCLEOTIDE SEQUENCE [LARGE SCALE GENOMIC DNA]</scope>
    <source>
        <strain evidence="2 5">CCTCC AB 2015396</strain>
    </source>
</reference>
<dbReference type="Proteomes" id="UP000265366">
    <property type="component" value="Unassembled WGS sequence"/>
</dbReference>
<evidence type="ECO:0000313" key="2">
    <source>
        <dbReference type="EMBL" id="RIV81785.1"/>
    </source>
</evidence>
<dbReference type="EMBL" id="QXFM01000118">
    <property type="protein sequence ID" value="RIV82431.1"/>
    <property type="molecule type" value="Genomic_DNA"/>
</dbReference>
<dbReference type="EMBL" id="QXFM01000133">
    <property type="protein sequence ID" value="RIV81785.1"/>
    <property type="molecule type" value="Genomic_DNA"/>
</dbReference>
<sequence>MSFKEPIPALSNVMDTKDMLDIIQTVVGPNNAARLMNTGTRGLELRGPGAVAHMSLHLKSTMSKNHQTQKRTAIGSPIFTGGAGYPSNLATVADAPVETVSAASVEPI</sequence>
<comment type="caution">
    <text evidence="2">The sequence shown here is derived from an EMBL/GenBank/DDBJ whole genome shotgun (WGS) entry which is preliminary data.</text>
</comment>
<accession>A0A3A1P046</accession>
<evidence type="ECO:0000313" key="1">
    <source>
        <dbReference type="EMBL" id="RIV80634.1"/>
    </source>
</evidence>